<accession>A0ACC6P9I6</accession>
<evidence type="ECO:0000313" key="1">
    <source>
        <dbReference type="EMBL" id="MEJ8303581.1"/>
    </source>
</evidence>
<keyword evidence="1" id="KW-0067">ATP-binding</keyword>
<name>A0ACC6P9I6_9BACL</name>
<keyword evidence="2" id="KW-1185">Reference proteome</keyword>
<keyword evidence="1" id="KW-0547">Nucleotide-binding</keyword>
<sequence>MIVGKKEQNEKQGTFGGQSEHGEDESLLVVDNLTLSTPSGQNLVEGISFSLRRGESIGLVGESGSGKSLTLRAVLGLLPRGVRLAGGQVRHAASPAMVFQDPRGALDPLCPVVKQVTEVVRYRQRKSRREARDEALKLLSLLGLPDSLQREDRYPNQLSGGQCQRIVIALALACRPDILLCDEPTTALDVTVQRQIVDLLIRLQRELGFALVFVTHNLAVAAEMCSRLIVMQQGRAVEAGPALDILTRPGDPYTQMLIEAVLPLPESEWEAGQKEEKP</sequence>
<comment type="caution">
    <text evidence="1">The sequence shown here is derived from an EMBL/GenBank/DDBJ whole genome shotgun (WGS) entry which is preliminary data.</text>
</comment>
<dbReference type="EMBL" id="JBBKAR010000019">
    <property type="protein sequence ID" value="MEJ8303581.1"/>
    <property type="molecule type" value="Genomic_DNA"/>
</dbReference>
<gene>
    <name evidence="1" type="ORF">WKI47_06580</name>
</gene>
<reference evidence="1" key="1">
    <citation type="submission" date="2024-03" db="EMBL/GenBank/DDBJ databases">
        <title>Whole genome sequecning of epiphytes from Marcgravia umbellata leaves.</title>
        <authorList>
            <person name="Kumar G."/>
            <person name="Savka M.A."/>
        </authorList>
    </citation>
    <scope>NUCLEOTIDE SEQUENCE</scope>
    <source>
        <strain evidence="1">RIT_BL5</strain>
    </source>
</reference>
<organism evidence="1 2">
    <name type="scientific">Saccharibacillus sacchari</name>
    <dbReference type="NCBI Taxonomy" id="456493"/>
    <lineage>
        <taxon>Bacteria</taxon>
        <taxon>Bacillati</taxon>
        <taxon>Bacillota</taxon>
        <taxon>Bacilli</taxon>
        <taxon>Bacillales</taxon>
        <taxon>Paenibacillaceae</taxon>
        <taxon>Saccharibacillus</taxon>
    </lineage>
</organism>
<evidence type="ECO:0000313" key="2">
    <source>
        <dbReference type="Proteomes" id="UP001380953"/>
    </source>
</evidence>
<proteinExistence type="predicted"/>
<dbReference type="Proteomes" id="UP001380953">
    <property type="component" value="Unassembled WGS sequence"/>
</dbReference>
<protein>
    <submittedName>
        <fullName evidence="1">ABC transporter ATP-binding protein</fullName>
    </submittedName>
</protein>